<evidence type="ECO:0000313" key="2">
    <source>
        <dbReference type="EMBL" id="EEF41321.1"/>
    </source>
</evidence>
<dbReference type="InParanoid" id="B9S4W8"/>
<dbReference type="Proteomes" id="UP000008311">
    <property type="component" value="Unassembled WGS sequence"/>
</dbReference>
<protein>
    <submittedName>
        <fullName evidence="2">Uncharacterized protein</fullName>
    </submittedName>
</protein>
<feature type="transmembrane region" description="Helical" evidence="1">
    <location>
        <begin position="28"/>
        <end position="49"/>
    </location>
</feature>
<reference evidence="3" key="1">
    <citation type="journal article" date="2010" name="Nat. Biotechnol.">
        <title>Draft genome sequence of the oilseed species Ricinus communis.</title>
        <authorList>
            <person name="Chan A.P."/>
            <person name="Crabtree J."/>
            <person name="Zhao Q."/>
            <person name="Lorenzi H."/>
            <person name="Orvis J."/>
            <person name="Puiu D."/>
            <person name="Melake-Berhan A."/>
            <person name="Jones K.M."/>
            <person name="Redman J."/>
            <person name="Chen G."/>
            <person name="Cahoon E.B."/>
            <person name="Gedil M."/>
            <person name="Stanke M."/>
            <person name="Haas B.J."/>
            <person name="Wortman J.R."/>
            <person name="Fraser-Liggett C.M."/>
            <person name="Ravel J."/>
            <person name="Rabinowicz P.D."/>
        </authorList>
    </citation>
    <scope>NUCLEOTIDE SEQUENCE [LARGE SCALE GENOMIC DNA]</scope>
    <source>
        <strain evidence="3">cv. Hale</strain>
    </source>
</reference>
<sequence>MASCDFSFRAWLHLMPGSYVPFVEHVKFLRVLILNALMVQIVILVVNFWSLTKPTRISLWYSSISEFLACYVANRFSSSYLSVGGFLASYGVDPI</sequence>
<proteinExistence type="predicted"/>
<keyword evidence="3" id="KW-1185">Reference proteome</keyword>
<keyword evidence="1" id="KW-0812">Transmembrane</keyword>
<name>B9S4W8_RICCO</name>
<gene>
    <name evidence="2" type="ORF">RCOM_1391290</name>
</gene>
<organism evidence="2 3">
    <name type="scientific">Ricinus communis</name>
    <name type="common">Castor bean</name>
    <dbReference type="NCBI Taxonomy" id="3988"/>
    <lineage>
        <taxon>Eukaryota</taxon>
        <taxon>Viridiplantae</taxon>
        <taxon>Streptophyta</taxon>
        <taxon>Embryophyta</taxon>
        <taxon>Tracheophyta</taxon>
        <taxon>Spermatophyta</taxon>
        <taxon>Magnoliopsida</taxon>
        <taxon>eudicotyledons</taxon>
        <taxon>Gunneridae</taxon>
        <taxon>Pentapetalae</taxon>
        <taxon>rosids</taxon>
        <taxon>fabids</taxon>
        <taxon>Malpighiales</taxon>
        <taxon>Euphorbiaceae</taxon>
        <taxon>Acalyphoideae</taxon>
        <taxon>Acalypheae</taxon>
        <taxon>Ricinus</taxon>
    </lineage>
</organism>
<dbReference type="EMBL" id="EQ973867">
    <property type="protein sequence ID" value="EEF41321.1"/>
    <property type="molecule type" value="Genomic_DNA"/>
</dbReference>
<evidence type="ECO:0000313" key="3">
    <source>
        <dbReference type="Proteomes" id="UP000008311"/>
    </source>
</evidence>
<keyword evidence="1" id="KW-0472">Membrane</keyword>
<dbReference type="AlphaFoldDB" id="B9S4W8"/>
<keyword evidence="1" id="KW-1133">Transmembrane helix</keyword>
<accession>B9S4W8</accession>
<evidence type="ECO:0000256" key="1">
    <source>
        <dbReference type="SAM" id="Phobius"/>
    </source>
</evidence>